<evidence type="ECO:0000313" key="2">
    <source>
        <dbReference type="Proteomes" id="UP000239550"/>
    </source>
</evidence>
<gene>
    <name evidence="1" type="ORF">C6H66_23450</name>
</gene>
<reference evidence="1 2" key="1">
    <citation type="submission" date="2018-02" db="EMBL/GenBank/DDBJ databases">
        <title>Five New Genomes of Indian Photorhabdus Isolates TSA.</title>
        <authorList>
            <person name="Dubay B."/>
            <person name="Somvanshi V.S."/>
        </authorList>
    </citation>
    <scope>NUCLEOTIDE SEQUENCE [LARGE SCALE GENOMIC DNA]</scope>
    <source>
        <strain evidence="1 2">H1</strain>
    </source>
</reference>
<keyword evidence="2" id="KW-1185">Reference proteome</keyword>
<dbReference type="RefSeq" id="WP_052739458.1">
    <property type="nucleotide sequence ID" value="NZ_CAWNTA010000165.1"/>
</dbReference>
<sequence>MLETTKTIVLNTPIESNDGKVRYEQIDLKEPVLIQVEQFYEAQNKSNHSIAAMRLLLSLVSGIPESVLKKMAISDFHQCQEFLLGFLDSKRSIAGSN</sequence>
<evidence type="ECO:0000313" key="1">
    <source>
        <dbReference type="EMBL" id="PQQ22454.1"/>
    </source>
</evidence>
<dbReference type="EMBL" id="PUWT01000094">
    <property type="protein sequence ID" value="PQQ22454.1"/>
    <property type="molecule type" value="Genomic_DNA"/>
</dbReference>
<comment type="caution">
    <text evidence="1">The sequence shown here is derived from an EMBL/GenBank/DDBJ whole genome shotgun (WGS) entry which is preliminary data.</text>
</comment>
<dbReference type="AlphaFoldDB" id="A0A2S8PUH2"/>
<dbReference type="Proteomes" id="UP000239550">
    <property type="component" value="Unassembled WGS sequence"/>
</dbReference>
<organism evidence="1 2">
    <name type="scientific">Photorhabdus hindustanensis</name>
    <dbReference type="NCBI Taxonomy" id="2918802"/>
    <lineage>
        <taxon>Bacteria</taxon>
        <taxon>Pseudomonadati</taxon>
        <taxon>Pseudomonadota</taxon>
        <taxon>Gammaproteobacteria</taxon>
        <taxon>Enterobacterales</taxon>
        <taxon>Morganellaceae</taxon>
        <taxon>Photorhabdus</taxon>
    </lineage>
</organism>
<proteinExistence type="predicted"/>
<dbReference type="Pfam" id="PF10109">
    <property type="entry name" value="Phage_TAC_7"/>
    <property type="match status" value="1"/>
</dbReference>
<accession>A0A2S8PUH2</accession>
<name>A0A2S8PUH2_9GAMM</name>
<dbReference type="InterPro" id="IPR019289">
    <property type="entry name" value="Phage_tail_E/E"/>
</dbReference>
<protein>
    <submittedName>
        <fullName evidence="1">Phage tail assembly protein</fullName>
    </submittedName>
</protein>